<sequence length="112" mass="11965">MDVHVSAGDFESAVNEARRNGFSVDYVSVSAEVSLDEALEEASVDQLRSALSREVPGYTPDQLTAIEACFASVLAGDLADASAFLPRIFEHTAQIDAAERAIHASYFRSVAA</sequence>
<organism evidence="1 2">
    <name type="scientific">Novosphingobium resinovorum</name>
    <dbReference type="NCBI Taxonomy" id="158500"/>
    <lineage>
        <taxon>Bacteria</taxon>
        <taxon>Pseudomonadati</taxon>
        <taxon>Pseudomonadota</taxon>
        <taxon>Alphaproteobacteria</taxon>
        <taxon>Sphingomonadales</taxon>
        <taxon>Sphingomonadaceae</taxon>
        <taxon>Novosphingobium</taxon>
    </lineage>
</organism>
<evidence type="ECO:0000313" key="2">
    <source>
        <dbReference type="Proteomes" id="UP000094626"/>
    </source>
</evidence>
<protein>
    <submittedName>
        <fullName evidence="1">Uncharacterized protein</fullName>
    </submittedName>
</protein>
<accession>A0A1D8A2G8</accession>
<gene>
    <name evidence="1" type="ORF">BES08_05675</name>
</gene>
<reference evidence="2" key="1">
    <citation type="journal article" date="2017" name="J. Biotechnol.">
        <title>Complete genome sequence of Novosphingobium resinovorum SA1, a versatile xenobiotic-degrading bacterium capable of utilizing sulfanilic acid.</title>
        <authorList>
            <person name="Hegedus B."/>
            <person name="Kos P.B."/>
            <person name="Balint B."/>
            <person name="Maroti G."/>
            <person name="Gan H.M."/>
            <person name="Perei K."/>
            <person name="Rakhely G."/>
        </authorList>
    </citation>
    <scope>NUCLEOTIDE SEQUENCE [LARGE SCALE GENOMIC DNA]</scope>
    <source>
        <strain evidence="2">SA1</strain>
    </source>
</reference>
<dbReference type="Proteomes" id="UP000094626">
    <property type="component" value="Chromosome"/>
</dbReference>
<evidence type="ECO:0000313" key="1">
    <source>
        <dbReference type="EMBL" id="AOR76304.1"/>
    </source>
</evidence>
<dbReference type="EMBL" id="CP017075">
    <property type="protein sequence ID" value="AOR76304.1"/>
    <property type="molecule type" value="Genomic_DNA"/>
</dbReference>
<dbReference type="AlphaFoldDB" id="A0A1D8A2G8"/>
<name>A0A1D8A2G8_9SPHN</name>
<keyword evidence="2" id="KW-1185">Reference proteome</keyword>
<proteinExistence type="predicted"/>
<dbReference type="KEGG" id="nre:BES08_05675"/>